<evidence type="ECO:0000313" key="7">
    <source>
        <dbReference type="Proteomes" id="UP001282474"/>
    </source>
</evidence>
<gene>
    <name evidence="6" type="ORF">PV383_18160</name>
</gene>
<evidence type="ECO:0000256" key="1">
    <source>
        <dbReference type="ARBA" id="ARBA00022676"/>
    </source>
</evidence>
<evidence type="ECO:0000256" key="3">
    <source>
        <dbReference type="HAMAP-Rule" id="MF_01963"/>
    </source>
</evidence>
<feature type="region of interest" description="Disordered" evidence="4">
    <location>
        <begin position="1"/>
        <end position="29"/>
    </location>
</feature>
<evidence type="ECO:0000313" key="6">
    <source>
        <dbReference type="EMBL" id="MDX3039083.1"/>
    </source>
</evidence>
<keyword evidence="3" id="KW-0660">Purine salvage</keyword>
<dbReference type="PANTHER" id="PTHR42679">
    <property type="entry name" value="S-METHYL-5'-THIOADENOSINE PHOSPHORYLASE"/>
    <property type="match status" value="1"/>
</dbReference>
<feature type="binding site" evidence="3">
    <location>
        <begin position="93"/>
        <end position="94"/>
    </location>
    <ligand>
        <name>phosphate</name>
        <dbReference type="ChEBI" id="CHEBI:43474"/>
    </ligand>
</feature>
<feature type="binding site" evidence="3">
    <location>
        <position position="232"/>
    </location>
    <ligand>
        <name>substrate</name>
    </ligand>
</feature>
<dbReference type="NCBIfam" id="TIGR01694">
    <property type="entry name" value="MTAP"/>
    <property type="match status" value="1"/>
</dbReference>
<sequence>MANTEHVDNGAGPTGGTGAAHDTAGGTAAAGGTAVAHSTAAGGLAEIGVIGGSGFYSFLDDVTEIQVDTPYGPPSDSLFLGEIAGRRVAFLPRHGRAHHLPPHRINYRANLWALRSVGARQVLGPCAVGGLRPEYGPGTLLVPDQLVDRTKSRTQTYFDGLPLPGGAVPNVVHVSLADPYCPVGREAALKAARRRDWEPVDGGTLVVVEGPRFSTRAESLWHQAQGWSVVGMTGHPEAILARELELCYTSLTLVTDLDAGAETGEGVSHEEVLQVFAANIDRLRGVLFEAVAALPPNEGRDCLCTKALGGMDPGFVLP</sequence>
<dbReference type="HAMAP" id="MF_01963">
    <property type="entry name" value="MTAP"/>
    <property type="match status" value="1"/>
</dbReference>
<dbReference type="Pfam" id="PF01048">
    <property type="entry name" value="PNP_UDP_1"/>
    <property type="match status" value="1"/>
</dbReference>
<protein>
    <recommendedName>
        <fullName evidence="3">Purine nucleoside phosphorylase</fullName>
        <shortName evidence="3">PNP</shortName>
        <ecNumber evidence="3">2.4.2.1</ecNumber>
    </recommendedName>
</protein>
<feature type="binding site" evidence="3">
    <location>
        <begin position="256"/>
        <end position="258"/>
    </location>
    <ligand>
        <name>substrate</name>
    </ligand>
</feature>
<dbReference type="PANTHER" id="PTHR42679:SF2">
    <property type="entry name" value="S-METHYL-5'-THIOADENOSINE PHOSPHORYLASE"/>
    <property type="match status" value="1"/>
</dbReference>
<dbReference type="CDD" id="cd09010">
    <property type="entry name" value="MTAP_SsMTAPII_like_MTIP"/>
    <property type="match status" value="1"/>
</dbReference>
<dbReference type="NCBIfam" id="NF005876">
    <property type="entry name" value="PRK07823.1"/>
    <property type="match status" value="1"/>
</dbReference>
<feature type="site" description="Important for substrate specificity" evidence="3">
    <location>
        <position position="269"/>
    </location>
</feature>
<accession>A0ABU4MNU2</accession>
<keyword evidence="2 3" id="KW-0808">Transferase</keyword>
<dbReference type="RefSeq" id="WP_234442449.1">
    <property type="nucleotide sequence ID" value="NZ_JABXWF010000013.1"/>
</dbReference>
<evidence type="ECO:0000256" key="2">
    <source>
        <dbReference type="ARBA" id="ARBA00022679"/>
    </source>
</evidence>
<name>A0ABU4MNU2_9ACTN</name>
<feature type="site" description="Important for substrate specificity" evidence="3">
    <location>
        <position position="214"/>
    </location>
</feature>
<reference evidence="6 7" key="1">
    <citation type="journal article" date="2023" name="Microb. Genom.">
        <title>Mesoterricola silvestris gen. nov., sp. nov., Mesoterricola sediminis sp. nov., Geothrix oryzae sp. nov., Geothrix edaphica sp. nov., Geothrix rubra sp. nov., and Geothrix limicola sp. nov., six novel members of Acidobacteriota isolated from soils.</title>
        <authorList>
            <person name="Weisberg A.J."/>
            <person name="Pearce E."/>
            <person name="Kramer C.G."/>
            <person name="Chang J.H."/>
            <person name="Clarke C.R."/>
        </authorList>
    </citation>
    <scope>NUCLEOTIDE SEQUENCE [LARGE SCALE GENOMIC DNA]</scope>
    <source>
        <strain evidence="6 7">NE20-4-1</strain>
    </source>
</reference>
<dbReference type="InterPro" id="IPR000845">
    <property type="entry name" value="Nucleoside_phosphorylase_d"/>
</dbReference>
<organism evidence="6 7">
    <name type="scientific">Streptomyces caniscabiei</name>
    <dbReference type="NCBI Taxonomy" id="2746961"/>
    <lineage>
        <taxon>Bacteria</taxon>
        <taxon>Bacillati</taxon>
        <taxon>Actinomycetota</taxon>
        <taxon>Actinomycetes</taxon>
        <taxon>Kitasatosporales</taxon>
        <taxon>Streptomycetaceae</taxon>
        <taxon>Streptomyces</taxon>
    </lineage>
</organism>
<dbReference type="EMBL" id="JARAWJ010000012">
    <property type="protein sequence ID" value="MDX3039083.1"/>
    <property type="molecule type" value="Genomic_DNA"/>
</dbReference>
<keyword evidence="1 3" id="KW-0328">Glycosyltransferase</keyword>
<dbReference type="SUPFAM" id="SSF53167">
    <property type="entry name" value="Purine and uridine phosphorylases"/>
    <property type="match status" value="1"/>
</dbReference>
<evidence type="ECO:0000256" key="4">
    <source>
        <dbReference type="SAM" id="MobiDB-lite"/>
    </source>
</evidence>
<comment type="subunit">
    <text evidence="3">Homohexamer. Dimer of a homotrimer.</text>
</comment>
<keyword evidence="7" id="KW-1185">Reference proteome</keyword>
<comment type="pathway">
    <text evidence="3">Purine metabolism; purine nucleoside salvage.</text>
</comment>
<comment type="caution">
    <text evidence="6">The sequence shown here is derived from an EMBL/GenBank/DDBJ whole genome shotgun (WGS) entry which is preliminary data.</text>
</comment>
<comment type="catalytic activity">
    <reaction evidence="3">
        <text>a purine D-ribonucleoside + phosphate = a purine nucleobase + alpha-D-ribose 1-phosphate</text>
        <dbReference type="Rhea" id="RHEA:19805"/>
        <dbReference type="ChEBI" id="CHEBI:26386"/>
        <dbReference type="ChEBI" id="CHEBI:43474"/>
        <dbReference type="ChEBI" id="CHEBI:57720"/>
        <dbReference type="ChEBI" id="CHEBI:142355"/>
        <dbReference type="EC" id="2.4.2.1"/>
    </reaction>
</comment>
<dbReference type="Proteomes" id="UP001282474">
    <property type="component" value="Unassembled WGS sequence"/>
</dbReference>
<feature type="compositionally biased region" description="Low complexity" evidence="4">
    <location>
        <begin position="19"/>
        <end position="29"/>
    </location>
</feature>
<comment type="function">
    <text evidence="3">Purine nucleoside phosphorylase involved in purine salvage.</text>
</comment>
<feature type="binding site" evidence="3">
    <location>
        <position position="53"/>
    </location>
    <ligand>
        <name>phosphate</name>
        <dbReference type="ChEBI" id="CHEBI:43474"/>
    </ligand>
</feature>
<feature type="domain" description="Nucleoside phosphorylase" evidence="5">
    <location>
        <begin position="46"/>
        <end position="291"/>
    </location>
</feature>
<dbReference type="GO" id="GO:0017061">
    <property type="term" value="F:S-methyl-5-thioadenosine phosphorylase activity"/>
    <property type="evidence" value="ECO:0007669"/>
    <property type="project" value="UniProtKB-EC"/>
</dbReference>
<dbReference type="NCBIfam" id="NF006599">
    <property type="entry name" value="PRK09136.1"/>
    <property type="match status" value="1"/>
</dbReference>
<evidence type="ECO:0000259" key="5">
    <source>
        <dbReference type="Pfam" id="PF01048"/>
    </source>
</evidence>
<dbReference type="InterPro" id="IPR035994">
    <property type="entry name" value="Nucleoside_phosphorylase_sf"/>
</dbReference>
<comment type="similarity">
    <text evidence="3">Belongs to the PNP/MTAP phosphorylase family. MTAP subfamily.</text>
</comment>
<comment type="caution">
    <text evidence="3">Lacks conserved residue(s) required for the propagation of feature annotation.</text>
</comment>
<feature type="binding site" evidence="3">
    <location>
        <position position="233"/>
    </location>
    <ligand>
        <name>phosphate</name>
        <dbReference type="ChEBI" id="CHEBI:43474"/>
    </ligand>
</feature>
<dbReference type="Gene3D" id="3.40.50.1580">
    <property type="entry name" value="Nucleoside phosphorylase domain"/>
    <property type="match status" value="1"/>
</dbReference>
<proteinExistence type="inferred from homology"/>
<dbReference type="InterPro" id="IPR010044">
    <property type="entry name" value="MTAP"/>
</dbReference>
<dbReference type="EC" id="2.4.2.1" evidence="3"/>
<comment type="miscellaneous">
    <text evidence="3">Although this enzyme belongs to the family of MTA phosphorylases based on sequence homology, it lacks several conserved amino acids in the substrate binding pocket that confer specificity towards MTA.</text>
</comment>